<accession>W2SXS5</accession>
<feature type="region of interest" description="Disordered" evidence="8">
    <location>
        <begin position="103"/>
        <end position="150"/>
    </location>
</feature>
<evidence type="ECO:0000256" key="6">
    <source>
        <dbReference type="ARBA" id="ARBA00035139"/>
    </source>
</evidence>
<gene>
    <name evidence="10" type="ORF">NECAME_12984</name>
</gene>
<feature type="compositionally biased region" description="Basic and acidic residues" evidence="8">
    <location>
        <begin position="113"/>
        <end position="133"/>
    </location>
</feature>
<dbReference type="InterPro" id="IPR007741">
    <property type="entry name" value="Ribosomal_mL43/mS25/NADH_DH"/>
</dbReference>
<sequence length="524" mass="58747">MSSMYKIPPLMPDDFDVEPIDIMYSIPTYHGSQSSMKESDVGCNGLPDDLNAPVKAIERKQQSLLKSIKDLGSTLDALLHEMRKCGASLSAPEKNTPVEFAASVSESSVKAGGKKDKDAKKEARKAAKAEAKSKVVSSSGTDKTLEPESGYQWVIHEEKRSTETGQSLTACLPPGLTDFEKEKLGELTLYATEADKPWIEVLAHVGDKRNVAFKGEVSNICSNASTSVVVSFGEKFSAATSERTLTCRVSTWKFLGSALGLFSFKSNHSVHSIHQHRWLSKVDLVMSGKLSRDDVIREASKFLSQFDALGSQFDFGIADLVAKSVLIGTSSAILPNNVELWSRRMDSEVKLHCIMPFMHGTMPLRRTFYYLLQGKIKFRDDVQVFAVGFHRLPNEQQQGVRDFVFWHWAQLQYKNPRVQLVKHIDAVITPFARAYLKDGREVLFDLEGMTREEIETRIATTLGKTELVKKREELMEIAKMNPADFGSKCKRQCICEVQGQHPCTALLRAPKYMTGKWRWNHNLI</sequence>
<dbReference type="GO" id="GO:0005739">
    <property type="term" value="C:mitochondrion"/>
    <property type="evidence" value="ECO:0007669"/>
    <property type="project" value="UniProtKB-SubCell"/>
</dbReference>
<organism evidence="10 11">
    <name type="scientific">Necator americanus</name>
    <name type="common">Human hookworm</name>
    <dbReference type="NCBI Taxonomy" id="51031"/>
    <lineage>
        <taxon>Eukaryota</taxon>
        <taxon>Metazoa</taxon>
        <taxon>Ecdysozoa</taxon>
        <taxon>Nematoda</taxon>
        <taxon>Chromadorea</taxon>
        <taxon>Rhabditida</taxon>
        <taxon>Rhabditina</taxon>
        <taxon>Rhabditomorpha</taxon>
        <taxon>Strongyloidea</taxon>
        <taxon>Ancylostomatidae</taxon>
        <taxon>Bunostominae</taxon>
        <taxon>Necator</taxon>
    </lineage>
</organism>
<comment type="similarity">
    <text evidence="2">Belongs to the mitochondrion-specific ribosomal protein mS25 family.</text>
</comment>
<dbReference type="OrthoDB" id="5919182at2759"/>
<evidence type="ECO:0000313" key="11">
    <source>
        <dbReference type="Proteomes" id="UP000053676"/>
    </source>
</evidence>
<dbReference type="GO" id="GO:0003735">
    <property type="term" value="F:structural constituent of ribosome"/>
    <property type="evidence" value="ECO:0007669"/>
    <property type="project" value="InterPro"/>
</dbReference>
<evidence type="ECO:0000256" key="3">
    <source>
        <dbReference type="ARBA" id="ARBA00022980"/>
    </source>
</evidence>
<proteinExistence type="inferred from homology"/>
<dbReference type="CTD" id="25353012"/>
<protein>
    <recommendedName>
        <fullName evidence="6">Small ribosomal subunit protein mS25</fullName>
    </recommendedName>
    <alternativeName>
        <fullName evidence="7">28S ribosomal protein S25, mitochondrial</fullName>
    </alternativeName>
</protein>
<keyword evidence="11" id="KW-1185">Reference proteome</keyword>
<dbReference type="Pfam" id="PF05047">
    <property type="entry name" value="L51_S25_CI-B8"/>
    <property type="match status" value="1"/>
</dbReference>
<dbReference type="SMART" id="SM00916">
    <property type="entry name" value="L51_S25_CI-B8"/>
    <property type="match status" value="1"/>
</dbReference>
<dbReference type="PANTHER" id="PTHR13274">
    <property type="entry name" value="MITOCHONDRIAL RIBOSOMAL PROTEIN S25"/>
    <property type="match status" value="1"/>
</dbReference>
<dbReference type="InterPro" id="IPR040049">
    <property type="entry name" value="Ribosomal_mS25/mL61"/>
</dbReference>
<dbReference type="OMA" id="DDRKTWE"/>
<dbReference type="GO" id="GO:0005840">
    <property type="term" value="C:ribosome"/>
    <property type="evidence" value="ECO:0007669"/>
    <property type="project" value="UniProtKB-KW"/>
</dbReference>
<dbReference type="GO" id="GO:1990904">
    <property type="term" value="C:ribonucleoprotein complex"/>
    <property type="evidence" value="ECO:0007669"/>
    <property type="project" value="UniProtKB-KW"/>
</dbReference>
<dbReference type="KEGG" id="nai:NECAME_12984"/>
<evidence type="ECO:0000313" key="10">
    <source>
        <dbReference type="EMBL" id="ETN74435.1"/>
    </source>
</evidence>
<evidence type="ECO:0000256" key="5">
    <source>
        <dbReference type="ARBA" id="ARBA00023274"/>
    </source>
</evidence>
<keyword evidence="4" id="KW-0496">Mitochondrion</keyword>
<evidence type="ECO:0000256" key="1">
    <source>
        <dbReference type="ARBA" id="ARBA00004173"/>
    </source>
</evidence>
<dbReference type="EMBL" id="KI660361">
    <property type="protein sequence ID" value="ETN74435.1"/>
    <property type="molecule type" value="Genomic_DNA"/>
</dbReference>
<dbReference type="Proteomes" id="UP000053676">
    <property type="component" value="Unassembled WGS sequence"/>
</dbReference>
<keyword evidence="5" id="KW-0687">Ribonucleoprotein</keyword>
<dbReference type="Gene3D" id="3.40.30.10">
    <property type="entry name" value="Glutaredoxin"/>
    <property type="match status" value="1"/>
</dbReference>
<dbReference type="GeneID" id="25353012"/>
<dbReference type="STRING" id="51031.W2SXS5"/>
<evidence type="ECO:0000256" key="8">
    <source>
        <dbReference type="SAM" id="MobiDB-lite"/>
    </source>
</evidence>
<evidence type="ECO:0000256" key="4">
    <source>
        <dbReference type="ARBA" id="ARBA00023128"/>
    </source>
</evidence>
<evidence type="ECO:0000256" key="7">
    <source>
        <dbReference type="ARBA" id="ARBA00035369"/>
    </source>
</evidence>
<dbReference type="PANTHER" id="PTHR13274:SF2">
    <property type="entry name" value="SMALL RIBOSOMAL SUBUNIT PROTEIN MS25"/>
    <property type="match status" value="1"/>
</dbReference>
<dbReference type="SUPFAM" id="SSF52833">
    <property type="entry name" value="Thioredoxin-like"/>
    <property type="match status" value="1"/>
</dbReference>
<dbReference type="InterPro" id="IPR036249">
    <property type="entry name" value="Thioredoxin-like_sf"/>
</dbReference>
<feature type="domain" description="Ribosomal protein/NADH dehydrogenase" evidence="9">
    <location>
        <begin position="392"/>
        <end position="465"/>
    </location>
</feature>
<dbReference type="AlphaFoldDB" id="W2SXS5"/>
<evidence type="ECO:0000259" key="9">
    <source>
        <dbReference type="SMART" id="SM00916"/>
    </source>
</evidence>
<evidence type="ECO:0000256" key="2">
    <source>
        <dbReference type="ARBA" id="ARBA00008046"/>
    </source>
</evidence>
<keyword evidence="3" id="KW-0689">Ribosomal protein</keyword>
<reference evidence="11" key="1">
    <citation type="journal article" date="2014" name="Nat. Genet.">
        <title>Genome of the human hookworm Necator americanus.</title>
        <authorList>
            <person name="Tang Y.T."/>
            <person name="Gao X."/>
            <person name="Rosa B.A."/>
            <person name="Abubucker S."/>
            <person name="Hallsworth-Pepin K."/>
            <person name="Martin J."/>
            <person name="Tyagi R."/>
            <person name="Heizer E."/>
            <person name="Zhang X."/>
            <person name="Bhonagiri-Palsikar V."/>
            <person name="Minx P."/>
            <person name="Warren W.C."/>
            <person name="Wang Q."/>
            <person name="Zhan B."/>
            <person name="Hotez P.J."/>
            <person name="Sternberg P.W."/>
            <person name="Dougall A."/>
            <person name="Gaze S.T."/>
            <person name="Mulvenna J."/>
            <person name="Sotillo J."/>
            <person name="Ranganathan S."/>
            <person name="Rabelo E.M."/>
            <person name="Wilson R.K."/>
            <person name="Felgner P.L."/>
            <person name="Bethony J."/>
            <person name="Hawdon J.M."/>
            <person name="Gasser R.B."/>
            <person name="Loukas A."/>
            <person name="Mitreva M."/>
        </authorList>
    </citation>
    <scope>NUCLEOTIDE SEQUENCE [LARGE SCALE GENOMIC DNA]</scope>
</reference>
<comment type="subcellular location">
    <subcellularLocation>
        <location evidence="1">Mitochondrion</location>
    </subcellularLocation>
</comment>
<name>W2SXS5_NECAM</name>